<dbReference type="AlphaFoldDB" id="A0A077UH38"/>
<proteinExistence type="predicted"/>
<evidence type="ECO:0000259" key="1">
    <source>
        <dbReference type="Pfam" id="PF08349"/>
    </source>
</evidence>
<dbReference type="PIRSF" id="PIRSF032441">
    <property type="entry name" value="UCP032441"/>
    <property type="match status" value="1"/>
</dbReference>
<name>A0A077UH38_9STAP</name>
<dbReference type="InterPro" id="IPR016996">
    <property type="entry name" value="UCP032441"/>
</dbReference>
<dbReference type="EMBL" id="CCEH01000005">
    <property type="protein sequence ID" value="CDR27741.1"/>
    <property type="molecule type" value="Genomic_DNA"/>
</dbReference>
<dbReference type="Proteomes" id="UP000044616">
    <property type="component" value="Unassembled WGS sequence"/>
</dbReference>
<reference evidence="2 3" key="1">
    <citation type="submission" date="2014-05" db="EMBL/GenBank/DDBJ databases">
        <authorList>
            <person name="Aslett A.Martin."/>
            <person name="De Silva Nishadi"/>
        </authorList>
    </citation>
    <scope>NUCLEOTIDE SEQUENCE [LARGE SCALE GENOMIC DNA]</scope>
</reference>
<organism evidence="2 3">
    <name type="scientific">Staphylococcus schweitzeri</name>
    <dbReference type="NCBI Taxonomy" id="1654388"/>
    <lineage>
        <taxon>Bacteria</taxon>
        <taxon>Bacillati</taxon>
        <taxon>Bacillota</taxon>
        <taxon>Bacilli</taxon>
        <taxon>Bacillales</taxon>
        <taxon>Staphylococcaceae</taxon>
        <taxon>Staphylococcus</taxon>
    </lineage>
</organism>
<dbReference type="RefSeq" id="WP_047449457.1">
    <property type="nucleotide sequence ID" value="NZ_CCEH01000005.1"/>
</dbReference>
<protein>
    <submittedName>
        <fullName evidence="2">Type II DNA modification enzyme</fullName>
    </submittedName>
</protein>
<evidence type="ECO:0000313" key="2">
    <source>
        <dbReference type="EMBL" id="CDR27741.1"/>
    </source>
</evidence>
<dbReference type="Pfam" id="PF08349">
    <property type="entry name" value="DUF1722"/>
    <property type="match status" value="1"/>
</dbReference>
<sequence>MKDRGYVEQLWREEKYHVLLHSQQSYQSIRNALKEDISLNQLQQMIDEALLIEPTIGSICNAFDHMWGYFKKCANEDEKEYAKLLKSDFVSGKIESGVVLDFLADLATKYKVRYLIESRVLKTKRKR</sequence>
<accession>A0A077UH38</accession>
<evidence type="ECO:0000313" key="3">
    <source>
        <dbReference type="Proteomes" id="UP000044616"/>
    </source>
</evidence>
<feature type="domain" description="DUF1722" evidence="1">
    <location>
        <begin position="15"/>
        <end position="122"/>
    </location>
</feature>
<gene>
    <name evidence="2" type="ORF">ERS140147_00851</name>
</gene>
<dbReference type="InterPro" id="IPR013560">
    <property type="entry name" value="DUF1722"/>
</dbReference>